<dbReference type="Gene3D" id="3.40.50.720">
    <property type="entry name" value="NAD(P)-binding Rossmann-like Domain"/>
    <property type="match status" value="1"/>
</dbReference>
<reference evidence="7 8" key="1">
    <citation type="submission" date="2024-09" db="EMBL/GenBank/DDBJ databases">
        <title>Chromosome-scale assembly of Riccia sorocarpa.</title>
        <authorList>
            <person name="Paukszto L."/>
        </authorList>
    </citation>
    <scope>NUCLEOTIDE SEQUENCE [LARGE SCALE GENOMIC DNA]</scope>
    <source>
        <strain evidence="7">LP-2024</strain>
        <tissue evidence="7">Aerial parts of the thallus</tissue>
    </source>
</reference>
<dbReference type="GO" id="GO:0046872">
    <property type="term" value="F:metal ion binding"/>
    <property type="evidence" value="ECO:0007669"/>
    <property type="project" value="UniProtKB-KW"/>
</dbReference>
<dbReference type="Proteomes" id="UP001633002">
    <property type="component" value="Unassembled WGS sequence"/>
</dbReference>
<dbReference type="InterPro" id="IPR013149">
    <property type="entry name" value="ADH-like_C"/>
</dbReference>
<dbReference type="InterPro" id="IPR011032">
    <property type="entry name" value="GroES-like_sf"/>
</dbReference>
<comment type="cofactor">
    <cofactor evidence="1">
        <name>Zn(2+)</name>
        <dbReference type="ChEBI" id="CHEBI:29105"/>
    </cofactor>
</comment>
<name>A0ABD3HMA7_9MARC</name>
<dbReference type="FunFam" id="3.40.50.720:FF:000003">
    <property type="entry name" value="S-(hydroxymethyl)glutathione dehydrogenase"/>
    <property type="match status" value="1"/>
</dbReference>
<dbReference type="SUPFAM" id="SSF51735">
    <property type="entry name" value="NAD(P)-binding Rossmann-fold domains"/>
    <property type="match status" value="1"/>
</dbReference>
<dbReference type="InterPro" id="IPR036291">
    <property type="entry name" value="NAD(P)-bd_dom_sf"/>
</dbReference>
<evidence type="ECO:0000259" key="6">
    <source>
        <dbReference type="SMART" id="SM00829"/>
    </source>
</evidence>
<gene>
    <name evidence="7" type="ORF">R1sor_005071</name>
</gene>
<dbReference type="Pfam" id="PF08240">
    <property type="entry name" value="ADH_N"/>
    <property type="match status" value="1"/>
</dbReference>
<feature type="domain" description="Enoyl reductase (ER)" evidence="6">
    <location>
        <begin position="74"/>
        <end position="430"/>
    </location>
</feature>
<dbReference type="Gene3D" id="3.90.180.10">
    <property type="entry name" value="Medium-chain alcohol dehydrogenases, catalytic domain"/>
    <property type="match status" value="1"/>
</dbReference>
<proteinExistence type="inferred from homology"/>
<keyword evidence="5" id="KW-0560">Oxidoreductase</keyword>
<protein>
    <recommendedName>
        <fullName evidence="6">Enoyl reductase (ER) domain-containing protein</fullName>
    </recommendedName>
</protein>
<evidence type="ECO:0000256" key="5">
    <source>
        <dbReference type="ARBA" id="ARBA00023002"/>
    </source>
</evidence>
<dbReference type="SMART" id="SM00829">
    <property type="entry name" value="PKS_ER"/>
    <property type="match status" value="1"/>
</dbReference>
<dbReference type="PANTHER" id="PTHR43350:SF2">
    <property type="entry name" value="GROES-LIKE ZINC-BINDING ALCOHOL DEHYDROGENASE FAMILY PROTEIN"/>
    <property type="match status" value="1"/>
</dbReference>
<evidence type="ECO:0000313" key="7">
    <source>
        <dbReference type="EMBL" id="KAL3691420.1"/>
    </source>
</evidence>
<dbReference type="InterPro" id="IPR013154">
    <property type="entry name" value="ADH-like_N"/>
</dbReference>
<dbReference type="AlphaFoldDB" id="A0ABD3HMA7"/>
<evidence type="ECO:0000256" key="2">
    <source>
        <dbReference type="ARBA" id="ARBA00008072"/>
    </source>
</evidence>
<dbReference type="GO" id="GO:0016491">
    <property type="term" value="F:oxidoreductase activity"/>
    <property type="evidence" value="ECO:0007669"/>
    <property type="project" value="UniProtKB-KW"/>
</dbReference>
<sequence length="439" mass="46557">MASTLSLRSAGLRLRSLRQLQPRTDLRSAVASMVEKKEFSSQPEQSAIDGRGYLMGSERSTIRAAVLWEPKKPMVIEDLKMPRPKTGEVLIKTKACGVCHSDLHVMKGDQPYPSPVVLGHEVTGEVVEHGPHTDAATQKRIPVGARVVGAFIMPCGGCFFCVKGEEDLCETFFKYNRGMGGLYDGTTRLYHASTGRPIFMYSMGGLAEYCVIPAHAVAPLAPSLPYVESAIIGCAVFTAYGAMKNAADMRAGETVAIIGTGGVGSSCVQVARAFGGRQIIAVDVNEKQLANAKKMGATHTVNASSENVVDRIKEITNGRGVDIAVEALGKAPTFVQATQAVREGGKAVMVGLAPAGVAAQVDISKLVRRKVQIIGSYGGRARQDLPTVITLAEMGFLKIESAVTQRCSLEEADAAYGAMDRGEITGRAVVDIDPSLGNA</sequence>
<evidence type="ECO:0000313" key="8">
    <source>
        <dbReference type="Proteomes" id="UP001633002"/>
    </source>
</evidence>
<dbReference type="InterPro" id="IPR020843">
    <property type="entry name" value="ER"/>
</dbReference>
<keyword evidence="8" id="KW-1185">Reference proteome</keyword>
<keyword evidence="3" id="KW-0479">Metal-binding</keyword>
<accession>A0ABD3HMA7</accession>
<keyword evidence="4" id="KW-0862">Zinc</keyword>
<organism evidence="7 8">
    <name type="scientific">Riccia sorocarpa</name>
    <dbReference type="NCBI Taxonomy" id="122646"/>
    <lineage>
        <taxon>Eukaryota</taxon>
        <taxon>Viridiplantae</taxon>
        <taxon>Streptophyta</taxon>
        <taxon>Embryophyta</taxon>
        <taxon>Marchantiophyta</taxon>
        <taxon>Marchantiopsida</taxon>
        <taxon>Marchantiidae</taxon>
        <taxon>Marchantiales</taxon>
        <taxon>Ricciaceae</taxon>
        <taxon>Riccia</taxon>
    </lineage>
</organism>
<comment type="similarity">
    <text evidence="2">Belongs to the zinc-containing alcohol dehydrogenase family.</text>
</comment>
<dbReference type="EMBL" id="JBJQOH010000003">
    <property type="protein sequence ID" value="KAL3691420.1"/>
    <property type="molecule type" value="Genomic_DNA"/>
</dbReference>
<dbReference type="CDD" id="cd08263">
    <property type="entry name" value="Zn_ADH10"/>
    <property type="match status" value="1"/>
</dbReference>
<dbReference type="Pfam" id="PF00107">
    <property type="entry name" value="ADH_zinc_N"/>
    <property type="match status" value="1"/>
</dbReference>
<evidence type="ECO:0000256" key="3">
    <source>
        <dbReference type="ARBA" id="ARBA00022723"/>
    </source>
</evidence>
<comment type="caution">
    <text evidence="7">The sequence shown here is derived from an EMBL/GenBank/DDBJ whole genome shotgun (WGS) entry which is preliminary data.</text>
</comment>
<dbReference type="SUPFAM" id="SSF50129">
    <property type="entry name" value="GroES-like"/>
    <property type="match status" value="1"/>
</dbReference>
<evidence type="ECO:0000256" key="1">
    <source>
        <dbReference type="ARBA" id="ARBA00001947"/>
    </source>
</evidence>
<evidence type="ECO:0000256" key="4">
    <source>
        <dbReference type="ARBA" id="ARBA00022833"/>
    </source>
</evidence>
<dbReference type="PANTHER" id="PTHR43350">
    <property type="entry name" value="NAD-DEPENDENT ALCOHOL DEHYDROGENASE"/>
    <property type="match status" value="1"/>
</dbReference>